<dbReference type="EMBL" id="NMQW01000031">
    <property type="protein sequence ID" value="OXM84445.1"/>
    <property type="molecule type" value="Genomic_DNA"/>
</dbReference>
<dbReference type="SUPFAM" id="SSF51735">
    <property type="entry name" value="NAD(P)-binding Rossmann-fold domains"/>
    <property type="match status" value="1"/>
</dbReference>
<dbReference type="PANTHER" id="PTHR43249:SF1">
    <property type="entry name" value="D-GLUCOSIDE 3-DEHYDROGENASE"/>
    <property type="match status" value="1"/>
</dbReference>
<evidence type="ECO:0008006" key="5">
    <source>
        <dbReference type="Google" id="ProtNLM"/>
    </source>
</evidence>
<dbReference type="InterPro" id="IPR052515">
    <property type="entry name" value="Gfo/Idh/MocA_Oxidoreductase"/>
</dbReference>
<dbReference type="InterPro" id="IPR055170">
    <property type="entry name" value="GFO_IDH_MocA-like_dom"/>
</dbReference>
<dbReference type="Gene3D" id="3.30.360.10">
    <property type="entry name" value="Dihydrodipicolinate Reductase, domain 2"/>
    <property type="match status" value="1"/>
</dbReference>
<sequence>MRLQKKFGIPRAYTDVSQLWNDPDIDAVYVATPVALHAEHVMEAARHGKHVLCEKPMALNASLGEQMIAACRDHGVKLGIAYYRRYYPKLRKLKEWIEAGAIGQAVYARAQFSGLTDHANTERAWLLRPEVSGGGPLMDVGSHILDLLCFTLGQPQLVTAMTGNILQELAVEDTASVLVRFASGCQASVHASFSTAGGNQLEIFGTAGKLTMQSVEDPVLEWTDAAGEVHRYELPKHPNMNVPMIEHFIEEIEGKATFLCPGEEGIWSSRVIDAAYRSAAERRHISPI</sequence>
<dbReference type="RefSeq" id="WP_094016727.1">
    <property type="nucleotide sequence ID" value="NZ_NMQW01000031.1"/>
</dbReference>
<organism evidence="3 4">
    <name type="scientific">Paenibacillus rigui</name>
    <dbReference type="NCBI Taxonomy" id="554312"/>
    <lineage>
        <taxon>Bacteria</taxon>
        <taxon>Bacillati</taxon>
        <taxon>Bacillota</taxon>
        <taxon>Bacilli</taxon>
        <taxon>Bacillales</taxon>
        <taxon>Paenibacillaceae</taxon>
        <taxon>Paenibacillus</taxon>
    </lineage>
</organism>
<evidence type="ECO:0000313" key="4">
    <source>
        <dbReference type="Proteomes" id="UP000215509"/>
    </source>
</evidence>
<dbReference type="Pfam" id="PF22725">
    <property type="entry name" value="GFO_IDH_MocA_C3"/>
    <property type="match status" value="1"/>
</dbReference>
<keyword evidence="4" id="KW-1185">Reference proteome</keyword>
<feature type="domain" description="GFO/IDH/MocA-like oxidoreductase" evidence="2">
    <location>
        <begin position="91"/>
        <end position="210"/>
    </location>
</feature>
<dbReference type="PANTHER" id="PTHR43249">
    <property type="entry name" value="UDP-N-ACETYL-2-AMINO-2-DEOXY-D-GLUCURONATE OXIDASE"/>
    <property type="match status" value="1"/>
</dbReference>
<accession>A0A229UMC6</accession>
<dbReference type="InterPro" id="IPR000683">
    <property type="entry name" value="Gfo/Idh/MocA-like_OxRdtase_N"/>
</dbReference>
<evidence type="ECO:0000259" key="1">
    <source>
        <dbReference type="Pfam" id="PF01408"/>
    </source>
</evidence>
<dbReference type="GO" id="GO:0000166">
    <property type="term" value="F:nucleotide binding"/>
    <property type="evidence" value="ECO:0007669"/>
    <property type="project" value="InterPro"/>
</dbReference>
<dbReference type="SUPFAM" id="SSF55347">
    <property type="entry name" value="Glyceraldehyde-3-phosphate dehydrogenase-like, C-terminal domain"/>
    <property type="match status" value="1"/>
</dbReference>
<reference evidence="3 4" key="1">
    <citation type="submission" date="2017-07" db="EMBL/GenBank/DDBJ databases">
        <title>Genome sequencing and assembly of Paenibacillus rigui.</title>
        <authorList>
            <person name="Mayilraj S."/>
        </authorList>
    </citation>
    <scope>NUCLEOTIDE SEQUENCE [LARGE SCALE GENOMIC DNA]</scope>
    <source>
        <strain evidence="3 4">JCM 16352</strain>
    </source>
</reference>
<evidence type="ECO:0000259" key="2">
    <source>
        <dbReference type="Pfam" id="PF22725"/>
    </source>
</evidence>
<dbReference type="InterPro" id="IPR036291">
    <property type="entry name" value="NAD(P)-bd_dom_sf"/>
</dbReference>
<dbReference type="Proteomes" id="UP000215509">
    <property type="component" value="Unassembled WGS sequence"/>
</dbReference>
<feature type="domain" description="Gfo/Idh/MocA-like oxidoreductase N-terminal" evidence="1">
    <location>
        <begin position="4"/>
        <end position="81"/>
    </location>
</feature>
<proteinExistence type="predicted"/>
<comment type="caution">
    <text evidence="3">The sequence shown here is derived from an EMBL/GenBank/DDBJ whole genome shotgun (WGS) entry which is preliminary data.</text>
</comment>
<dbReference type="Gene3D" id="3.40.50.720">
    <property type="entry name" value="NAD(P)-binding Rossmann-like Domain"/>
    <property type="match status" value="1"/>
</dbReference>
<dbReference type="Pfam" id="PF01408">
    <property type="entry name" value="GFO_IDH_MocA"/>
    <property type="match status" value="1"/>
</dbReference>
<name>A0A229UMC6_9BACL</name>
<gene>
    <name evidence="3" type="ORF">CF651_20430</name>
</gene>
<evidence type="ECO:0000313" key="3">
    <source>
        <dbReference type="EMBL" id="OXM84445.1"/>
    </source>
</evidence>
<protein>
    <recommendedName>
        <fullName evidence="5">Oxidoreductase</fullName>
    </recommendedName>
</protein>
<dbReference type="OrthoDB" id="9815825at2"/>
<dbReference type="AlphaFoldDB" id="A0A229UMC6"/>